<feature type="compositionally biased region" description="Low complexity" evidence="1">
    <location>
        <begin position="76"/>
        <end position="114"/>
    </location>
</feature>
<dbReference type="Pfam" id="PF26056">
    <property type="entry name" value="DUF8017"/>
    <property type="match status" value="1"/>
</dbReference>
<dbReference type="RefSeq" id="WP_030531089.1">
    <property type="nucleotide sequence ID" value="NZ_JOIJ01000003.1"/>
</dbReference>
<accession>A0A660C9I6</accession>
<dbReference type="AlphaFoldDB" id="A0A660C9I6"/>
<dbReference type="OrthoDB" id="3629423at2"/>
<evidence type="ECO:0000256" key="2">
    <source>
        <dbReference type="SAM" id="Phobius"/>
    </source>
</evidence>
<evidence type="ECO:0000313" key="5">
    <source>
        <dbReference type="Proteomes" id="UP000317303"/>
    </source>
</evidence>
<feature type="compositionally biased region" description="Low complexity" evidence="1">
    <location>
        <begin position="163"/>
        <end position="176"/>
    </location>
</feature>
<feature type="compositionally biased region" description="Basic and acidic residues" evidence="1">
    <location>
        <begin position="145"/>
        <end position="159"/>
    </location>
</feature>
<dbReference type="Proteomes" id="UP000317303">
    <property type="component" value="Unassembled WGS sequence"/>
</dbReference>
<name>A0A660C9I6_9PSEU</name>
<feature type="domain" description="DUF8017" evidence="3">
    <location>
        <begin position="180"/>
        <end position="368"/>
    </location>
</feature>
<proteinExistence type="predicted"/>
<keyword evidence="5" id="KW-1185">Reference proteome</keyword>
<dbReference type="InterPro" id="IPR058330">
    <property type="entry name" value="DUF8017"/>
</dbReference>
<gene>
    <name evidence="4" type="ORF">JD82_02060</name>
</gene>
<keyword evidence="2" id="KW-1133">Transmembrane helix</keyword>
<feature type="region of interest" description="Disordered" evidence="1">
    <location>
        <begin position="144"/>
        <end position="179"/>
    </location>
</feature>
<sequence length="369" mass="39052">MVFWRRRNRDQRSEQYGYRDNAALDGVGGYEPSDPNDAYRPPEPHRSPWAGAQTYPQPSSPESVAPGQAYPGRTVPGQQPYPGQQSYPGQQPYPGQQAQGYGAQPSQASPQAQQNRKSAKQGCGGGIGCLVVIVAIVSTIIGNARNDDDTADSDARDTDTVETTEQSSSPSTSEPPVDVAPVVEGWQPVVATSGAFAYDVPPAWQPKPGTVHGWEAGSGYDDRMALSTSAFAGRECDDATHRNGAGVAVYAPPEEAGESNAKAADALLTEVAQRAYSDGDTRPEIGRSMYTVGTFGEAGQGMRVMTSAYAEVTPTSPGGCVPERAWVGVTLVPGQERGGESAALVVYADHAAMDQDQLNEMLRTLRPVS</sequence>
<evidence type="ECO:0000256" key="1">
    <source>
        <dbReference type="SAM" id="MobiDB-lite"/>
    </source>
</evidence>
<organism evidence="4 5">
    <name type="scientific">Prauserella rugosa</name>
    <dbReference type="NCBI Taxonomy" id="43354"/>
    <lineage>
        <taxon>Bacteria</taxon>
        <taxon>Bacillati</taxon>
        <taxon>Actinomycetota</taxon>
        <taxon>Actinomycetes</taxon>
        <taxon>Pseudonocardiales</taxon>
        <taxon>Pseudonocardiaceae</taxon>
        <taxon>Prauserella</taxon>
    </lineage>
</organism>
<comment type="caution">
    <text evidence="4">The sequence shown here is derived from an EMBL/GenBank/DDBJ whole genome shotgun (WGS) entry which is preliminary data.</text>
</comment>
<feature type="transmembrane region" description="Helical" evidence="2">
    <location>
        <begin position="123"/>
        <end position="142"/>
    </location>
</feature>
<evidence type="ECO:0000259" key="3">
    <source>
        <dbReference type="Pfam" id="PF26056"/>
    </source>
</evidence>
<reference evidence="4 5" key="1">
    <citation type="submission" date="2019-07" db="EMBL/GenBank/DDBJ databases">
        <title>R&amp;d 2014.</title>
        <authorList>
            <person name="Klenk H.-P."/>
        </authorList>
    </citation>
    <scope>NUCLEOTIDE SEQUENCE [LARGE SCALE GENOMIC DNA]</scope>
    <source>
        <strain evidence="4 5">DSM 43194</strain>
    </source>
</reference>
<feature type="region of interest" description="Disordered" evidence="1">
    <location>
        <begin position="1"/>
        <end position="121"/>
    </location>
</feature>
<protein>
    <recommendedName>
        <fullName evidence="3">DUF8017 domain-containing protein</fullName>
    </recommendedName>
</protein>
<dbReference type="EMBL" id="VLJV01000001">
    <property type="protein sequence ID" value="TWH20218.1"/>
    <property type="molecule type" value="Genomic_DNA"/>
</dbReference>
<keyword evidence="2" id="KW-0812">Transmembrane</keyword>
<evidence type="ECO:0000313" key="4">
    <source>
        <dbReference type="EMBL" id="TWH20218.1"/>
    </source>
</evidence>
<keyword evidence="2" id="KW-0472">Membrane</keyword>